<keyword evidence="6" id="KW-0472">Membrane</keyword>
<dbReference type="PANTHER" id="PTHR10628">
    <property type="entry name" value="SIALIDASE"/>
    <property type="match status" value="1"/>
</dbReference>
<dbReference type="GeneID" id="48467364"/>
<dbReference type="InterPro" id="IPR005877">
    <property type="entry name" value="YSIRK_signal_dom"/>
</dbReference>
<evidence type="ECO:0000256" key="2">
    <source>
        <dbReference type="ARBA" id="ARBA00009348"/>
    </source>
</evidence>
<evidence type="ECO:0000259" key="7">
    <source>
        <dbReference type="PROSITE" id="PS51762"/>
    </source>
</evidence>
<dbReference type="Pfam" id="PF00722">
    <property type="entry name" value="Glyco_hydro_16"/>
    <property type="match status" value="1"/>
</dbReference>
<comment type="catalytic activity">
    <reaction evidence="1">
        <text>Hydrolysis of alpha-(2-&gt;3)-, alpha-(2-&gt;6)-, alpha-(2-&gt;8)- glycosidic linkages of terminal sialic acid residues in oligosaccharides, glycoproteins, glycolipids, colominic acid and synthetic substrates.</text>
        <dbReference type="EC" id="3.2.1.18"/>
    </reaction>
</comment>
<evidence type="ECO:0000256" key="3">
    <source>
        <dbReference type="ARBA" id="ARBA00012733"/>
    </source>
</evidence>
<dbReference type="GO" id="GO:0009313">
    <property type="term" value="P:oligosaccharide catabolic process"/>
    <property type="evidence" value="ECO:0007669"/>
    <property type="project" value="TreeGrafter"/>
</dbReference>
<dbReference type="InterPro" id="IPR011040">
    <property type="entry name" value="Sialidase"/>
</dbReference>
<dbReference type="Gene3D" id="2.120.10.10">
    <property type="match status" value="1"/>
</dbReference>
<evidence type="ECO:0000313" key="8">
    <source>
        <dbReference type="EMBL" id="AWZ39124.1"/>
    </source>
</evidence>
<feature type="region of interest" description="Disordered" evidence="5">
    <location>
        <begin position="56"/>
        <end position="99"/>
    </location>
</feature>
<dbReference type="Pfam" id="PF04650">
    <property type="entry name" value="YSIRK_signal"/>
    <property type="match status" value="1"/>
</dbReference>
<dbReference type="RefSeq" id="WP_112286476.1">
    <property type="nucleotide sequence ID" value="NZ_CP023565.1"/>
</dbReference>
<feature type="region of interest" description="Disordered" evidence="5">
    <location>
        <begin position="124"/>
        <end position="154"/>
    </location>
</feature>
<comment type="similarity">
    <text evidence="2">Belongs to the glycosyl hydrolase 33 family.</text>
</comment>
<dbReference type="Gene3D" id="2.60.120.200">
    <property type="match status" value="2"/>
</dbReference>
<dbReference type="EMBL" id="CP023565">
    <property type="protein sequence ID" value="AWZ39124.1"/>
    <property type="molecule type" value="Genomic_DNA"/>
</dbReference>
<organism evidence="8 9">
    <name type="scientific">Ligilactobacillus murinus</name>
    <dbReference type="NCBI Taxonomy" id="1622"/>
    <lineage>
        <taxon>Bacteria</taxon>
        <taxon>Bacillati</taxon>
        <taxon>Bacillota</taxon>
        <taxon>Bacilli</taxon>
        <taxon>Lactobacillales</taxon>
        <taxon>Lactobacillaceae</taxon>
        <taxon>Ligilactobacillus</taxon>
    </lineage>
</organism>
<gene>
    <name evidence="8" type="ORF">CPS94_09405</name>
</gene>
<evidence type="ECO:0000256" key="4">
    <source>
        <dbReference type="ARBA" id="ARBA00022729"/>
    </source>
</evidence>
<feature type="region of interest" description="Disordered" evidence="5">
    <location>
        <begin position="2208"/>
        <end position="2257"/>
    </location>
</feature>
<keyword evidence="4" id="KW-0732">Signal</keyword>
<dbReference type="NCBIfam" id="TIGR01168">
    <property type="entry name" value="YSIRK_signal"/>
    <property type="match status" value="1"/>
</dbReference>
<dbReference type="InterPro" id="IPR013320">
    <property type="entry name" value="ConA-like_dom_sf"/>
</dbReference>
<feature type="domain" description="GH16" evidence="7">
    <location>
        <begin position="298"/>
        <end position="579"/>
    </location>
</feature>
<evidence type="ECO:0000256" key="1">
    <source>
        <dbReference type="ARBA" id="ARBA00000427"/>
    </source>
</evidence>
<reference evidence="8 9" key="1">
    <citation type="submission" date="2017-09" db="EMBL/GenBank/DDBJ databases">
        <title>Predominant Lactobacillus spp. isolated from feces of mice subjected to short-term calorie restriction.</title>
        <authorList>
            <person name="Zhang C."/>
            <person name="Zhao L."/>
            <person name="Pan F."/>
        </authorList>
    </citation>
    <scope>NUCLEOTIDE SEQUENCE [LARGE SCALE GENOMIC DNA]</scope>
    <source>
        <strain evidence="8 9">CR147</strain>
    </source>
</reference>
<dbReference type="CDD" id="cd08023">
    <property type="entry name" value="GH16_laminarinase_like"/>
    <property type="match status" value="1"/>
</dbReference>
<dbReference type="Pfam" id="PF13088">
    <property type="entry name" value="BNR_2"/>
    <property type="match status" value="1"/>
</dbReference>
<dbReference type="InterPro" id="IPR023364">
    <property type="entry name" value="Trans_sialidase_dom3"/>
</dbReference>
<dbReference type="InterPro" id="IPR013830">
    <property type="entry name" value="SGNH_hydro"/>
</dbReference>
<dbReference type="InterPro" id="IPR036278">
    <property type="entry name" value="Sialidase_sf"/>
</dbReference>
<dbReference type="EC" id="3.2.1.18" evidence="3"/>
<protein>
    <recommendedName>
        <fullName evidence="3">exo-alpha-sialidase</fullName>
        <ecNumber evidence="3">3.2.1.18</ecNumber>
    </recommendedName>
</protein>
<dbReference type="GO" id="GO:0004308">
    <property type="term" value="F:exo-alpha-sialidase activity"/>
    <property type="evidence" value="ECO:0007669"/>
    <property type="project" value="UniProtKB-EC"/>
</dbReference>
<dbReference type="SUPFAM" id="SSF49899">
    <property type="entry name" value="Concanavalin A-like lectins/glucanases"/>
    <property type="match status" value="2"/>
</dbReference>
<keyword evidence="6" id="KW-1133">Transmembrane helix</keyword>
<dbReference type="Pfam" id="PF13859">
    <property type="entry name" value="BNR_3"/>
    <property type="match status" value="1"/>
</dbReference>
<keyword evidence="6" id="KW-0812">Transmembrane</keyword>
<feature type="compositionally biased region" description="Polar residues" evidence="5">
    <location>
        <begin position="59"/>
        <end position="78"/>
    </location>
</feature>
<dbReference type="PANTHER" id="PTHR10628:SF30">
    <property type="entry name" value="EXO-ALPHA-SIALIDASE"/>
    <property type="match status" value="1"/>
</dbReference>
<proteinExistence type="inferred from homology"/>
<dbReference type="Proteomes" id="UP000250153">
    <property type="component" value="Chromosome"/>
</dbReference>
<dbReference type="Gene3D" id="2.40.220.10">
    <property type="entry name" value="Intramolecular Trans-sialidase, Domain 3"/>
    <property type="match status" value="1"/>
</dbReference>
<accession>A0AAD0P896</accession>
<dbReference type="SUPFAM" id="SSF50939">
    <property type="entry name" value="Sialidases"/>
    <property type="match status" value="1"/>
</dbReference>
<feature type="compositionally biased region" description="Polar residues" evidence="5">
    <location>
        <begin position="124"/>
        <end position="135"/>
    </location>
</feature>
<dbReference type="PROSITE" id="PS51762">
    <property type="entry name" value="GH16_2"/>
    <property type="match status" value="1"/>
</dbReference>
<dbReference type="SUPFAM" id="SSF52266">
    <property type="entry name" value="SGNH hydrolase"/>
    <property type="match status" value="2"/>
</dbReference>
<dbReference type="GO" id="GO:0016020">
    <property type="term" value="C:membrane"/>
    <property type="evidence" value="ECO:0007669"/>
    <property type="project" value="TreeGrafter"/>
</dbReference>
<name>A0AAD0P896_9LACO</name>
<dbReference type="KEGG" id="lmur:CPS94_09405"/>
<evidence type="ECO:0000256" key="5">
    <source>
        <dbReference type="SAM" id="MobiDB-lite"/>
    </source>
</evidence>
<dbReference type="GO" id="GO:0006689">
    <property type="term" value="P:ganglioside catabolic process"/>
    <property type="evidence" value="ECO:0007669"/>
    <property type="project" value="TreeGrafter"/>
</dbReference>
<feature type="transmembrane region" description="Helical" evidence="6">
    <location>
        <begin position="2291"/>
        <end position="2309"/>
    </location>
</feature>
<evidence type="ECO:0000313" key="9">
    <source>
        <dbReference type="Proteomes" id="UP000250153"/>
    </source>
</evidence>
<dbReference type="InterPro" id="IPR000757">
    <property type="entry name" value="Beta-glucanase-like"/>
</dbReference>
<sequence>MVSKKNKQLHLQRQATKQNRYTIKRLSVGVASVLVGVGLSFGSTLAKADTVDTEPEVTANKTQQVTATTASNEANVTDTSKKADTFSESPKVATTKENDAQTNAIAEQPPTTGLQVSSQIDPKQVTPATTAQTEVPQARSEKEDALNKVDNGGFEGEYTANKDSWEYSADGNAKVTTDETGSHATITGTAPESSVLQNISTTAGKEYSFEADVRLDTDISSGMYLVAKEVTNGKPGRVLHQLELTGVKGDFSHKKFTFTATTSQTYIGLVKEVTQATDMKAGASIDNVSVKEDENYELVWEDNFDQAELDQNTWDYELGSVRGNEQQHYTDSKDNVYLEDGKLVLQVTDRKGEDQYTNPRGGTNGREVIYDSGSVRTAGKKEFLYGKIEMRAKLPSGKGAFPAFWTLGSDFTLDGDISASQGYGWPSTGEIDIMELIGGPNGKHAGEVAEGDQSNKKVYGTPHFYYAKGDADKDGSYSPYEMGGNISLNEDFYNEFHTFGINWSPDKIEWYVDGVVYNTLDLTTDERAKAAAACFNKPQYIQLNLATGGNWAKNAGYYLGKDDTKFVIDYVRYYRSDEQKAAAEAYYATVPKIEGVKDITMTAQTTPDLLAGVSVSDKNYQLDYSVEDEYMFDNNGQNTNSTLQVSGSGDQSKLKDLAPGVYNIYYSAVPKGIDLTKTPTAKVVRQVAHLTILPATGLVGKDGETLASVALPQGFSWQDPTQVIGSATSYGLSYQTKGGRTVLLELPAEQIHATSLVVPENKVILETNDHQFDGTQAEVEKNSAALQDKLAEIMHLGQGTFTFRYQLDPDDTIVRNSQVLALMSLSVKGTSNEYATFYLDTKNNNVGLEFRGKPIVKFAVEASGLSNSDWHTLSYVFTGQQVKLYLDGNQLGATEFTGALSDLSWANKVDTLTLGAVLRKYDGVSACQWGLKGKLDQVIVSDQPADAEMIATLHQATARKGSTAGSLFDKYSEGVFEYRIPSLVKTPQGTLVAVADARKKHYNDWGDVATVVRISHDDGKTWSDNIVVLDLATQPYFTPNYSKADWNTNMTQSAFTLDPTLLTDSNGKLYLLVDAYPESQGAVNSKAGSAYEQINGKNYLKLTDFNNQTYTVRENGIVYDAKGNATDMYVDEGNFATAFSTKGDLYQTGKNGAPATYLGNIYLRSGRDKNGVTRPGSKTAPLFTALTGFLWLLTSEDQGQTWSAPMDLTPDIKEDWMGFVGTGAAAGNEIEVKHDDGTTTKRLIFPIYYTNQQGAGMGRQSSANIYSDDGGQTWHRGESPNDGRIFGNGQQTNSKDFDTSVTELSENQIIQLNNGHLLQFMRNTGKTIVIASSTDYGQTWNDKLTVTDLPEPYVNLSALHVNLNGKEYVVLSNPLGDPQGEQIQVRNQRNKGILRIGEIQSDDSIKWLSANVFEPFRFAYSSLVQLDQKTVGLAYEHNGHIKYQTFDLEQLLATKIREDAVVLRGFEKEIKGDQLLLKVKFDTPVFITGEQKLALQIGDKQEEATYVSGDGTNELVFSYQLKKTDTGQIKVGLQTTKTTIANKYGFSATDTTKHTVGFIGEIKSGAAITEMFAKNAGDKTWVFVGGETTQGGFDQTGGARNYVGQFEEYIRWTKSETELGRQRYTINTAQKGLDLATILANYDELVAKYNPKAADYCLGEEELQKEDLTAYQQTLSAFIDRALVDGFVVLQMPYATKDDAKNEQIKRYIEATKAVIAKYSNDDRIDKIVLVDHFLATDNDEFKQNCLNDDGTLNAKGHLELGRQLAKATLQTTEGYPGNNVTLDLNAKPEATEFLKESPKATYSDGKLALEPGQGAWHYELKIGPQTLTGDFTDKTSLELSAFAGQNYELVVTSADGKNQLKTVTGTLNDQTTASVKTQTLDKNQQRLKDLLANKQSMTWLFMGDSITHAAAWTLGYDGIAQSFEKYLTDDLGRTQDVVLNTAVSGATVASTLAQIEQRLDKYSPDVISIMLGTNDVANTKLTPEQFKEQLQRLIEKARKKNAFIILRTPTPTLQAGRAERIPEFIEMIKQIAAQNEDLLLIDQYTPFKELVDKYPYLWEKENLFVTDGIPLHPGPNGQLFLTKLFIQGLGLSQYGSHIEELEYLVPTTTTSIPQTPAISYDEQAQTMSFDLAKVTGVDPAKVAEYTLIAKEKYGTKAYQVTGTAGILTLKGLLAGKEYEVSLQATGKDAPVNYTWQTMTVGEELAEIPTPPVRPTEPTTPKDPGTTTLPKDPVISEGSNLPSAPDNPAMSTKQPHVDQNVALSKATENENAKDLELTKLPQLSEQTKPSIVGTFFVMLASLLGLGSLLDKKRKDQ</sequence>
<dbReference type="InterPro" id="IPR026856">
    <property type="entry name" value="Sialidase_fam"/>
</dbReference>
<dbReference type="InterPro" id="IPR036514">
    <property type="entry name" value="SGNH_hydro_sf"/>
</dbReference>
<dbReference type="Gene3D" id="3.40.50.1110">
    <property type="entry name" value="SGNH hydrolase"/>
    <property type="match status" value="2"/>
</dbReference>
<dbReference type="CDD" id="cd15482">
    <property type="entry name" value="Sialidase_non-viral"/>
    <property type="match status" value="1"/>
</dbReference>
<dbReference type="Pfam" id="PF13472">
    <property type="entry name" value="Lipase_GDSL_2"/>
    <property type="match status" value="1"/>
</dbReference>
<evidence type="ECO:0000256" key="6">
    <source>
        <dbReference type="SAM" id="Phobius"/>
    </source>
</evidence>
<dbReference type="GO" id="GO:0005737">
    <property type="term" value="C:cytoplasm"/>
    <property type="evidence" value="ECO:0007669"/>
    <property type="project" value="TreeGrafter"/>
</dbReference>